<protein>
    <submittedName>
        <fullName evidence="1">Uncharacterized protein</fullName>
    </submittedName>
</protein>
<keyword evidence="2" id="KW-1185">Reference proteome</keyword>
<reference evidence="1 2" key="1">
    <citation type="submission" date="2023-11" db="EMBL/GenBank/DDBJ databases">
        <title>MicrobeMod: A computational toolkit for identifying prokaryotic methylation and restriction-modification with nanopore sequencing.</title>
        <authorList>
            <person name="Crits-Christoph A."/>
            <person name="Kang S.C."/>
            <person name="Lee H."/>
            <person name="Ostrov N."/>
        </authorList>
    </citation>
    <scope>NUCLEOTIDE SEQUENCE [LARGE SCALE GENOMIC DNA]</scope>
    <source>
        <strain evidence="1 2">ATCC 49870</strain>
    </source>
</reference>
<sequence length="101" mass="10482">MSALRPWLGLPGRAVILIAAMGALGGCALFDAEPAGDQRTVIVYPGGDTSLDPVILPASALPPAGECRIWYPDRAPDDQPHPGDCRDLQRAVPAGAVLVRG</sequence>
<proteinExistence type="predicted"/>
<dbReference type="PROSITE" id="PS51257">
    <property type="entry name" value="PROKAR_LIPOPROTEIN"/>
    <property type="match status" value="1"/>
</dbReference>
<dbReference type="RefSeq" id="WP_322520661.1">
    <property type="nucleotide sequence ID" value="NZ_CP140153.1"/>
</dbReference>
<dbReference type="EMBL" id="CP140153">
    <property type="protein sequence ID" value="WQH15634.1"/>
    <property type="molecule type" value="Genomic_DNA"/>
</dbReference>
<dbReference type="Proteomes" id="UP001327459">
    <property type="component" value="Chromosome"/>
</dbReference>
<accession>A0ABZ0YW73</accession>
<organism evidence="1 2">
    <name type="scientific">Guyparkeria halophila</name>
    <dbReference type="NCBI Taxonomy" id="47960"/>
    <lineage>
        <taxon>Bacteria</taxon>
        <taxon>Pseudomonadati</taxon>
        <taxon>Pseudomonadota</taxon>
        <taxon>Gammaproteobacteria</taxon>
        <taxon>Chromatiales</taxon>
        <taxon>Thioalkalibacteraceae</taxon>
        <taxon>Guyparkeria</taxon>
    </lineage>
</organism>
<evidence type="ECO:0000313" key="2">
    <source>
        <dbReference type="Proteomes" id="UP001327459"/>
    </source>
</evidence>
<name>A0ABZ0YW73_9GAMM</name>
<evidence type="ECO:0000313" key="1">
    <source>
        <dbReference type="EMBL" id="WQH15634.1"/>
    </source>
</evidence>
<gene>
    <name evidence="1" type="ORF">SR882_07640</name>
</gene>